<evidence type="ECO:0000313" key="1">
    <source>
        <dbReference type="EMBL" id="GAH04659.1"/>
    </source>
</evidence>
<gene>
    <name evidence="1" type="ORF">S01H4_40236</name>
</gene>
<sequence>MPDQDIDKGGRPSSFKHEYLHQAYIVCADDGYTNVKLAKLFNVDVRTIQNWLKEIPEFKENVMLGKDDPGR</sequence>
<reference evidence="1" key="1">
    <citation type="journal article" date="2014" name="Front. Microbiol.">
        <title>High frequency of phylogenetically diverse reductive dehalogenase-homologous genes in deep subseafloor sedimentary metagenomes.</title>
        <authorList>
            <person name="Kawai M."/>
            <person name="Futagami T."/>
            <person name="Toyoda A."/>
            <person name="Takaki Y."/>
            <person name="Nishi S."/>
            <person name="Hori S."/>
            <person name="Arai W."/>
            <person name="Tsubouchi T."/>
            <person name="Morono Y."/>
            <person name="Uchiyama I."/>
            <person name="Ito T."/>
            <person name="Fujiyama A."/>
            <person name="Inagaki F."/>
            <person name="Takami H."/>
        </authorList>
    </citation>
    <scope>NUCLEOTIDE SEQUENCE</scope>
    <source>
        <strain evidence="1">Expedition CK06-06</strain>
    </source>
</reference>
<comment type="caution">
    <text evidence="1">The sequence shown here is derived from an EMBL/GenBank/DDBJ whole genome shotgun (WGS) entry which is preliminary data.</text>
</comment>
<dbReference type="EMBL" id="BART01021891">
    <property type="protein sequence ID" value="GAH04659.1"/>
    <property type="molecule type" value="Genomic_DNA"/>
</dbReference>
<dbReference type="AlphaFoldDB" id="X1DI06"/>
<organism evidence="1">
    <name type="scientific">marine sediment metagenome</name>
    <dbReference type="NCBI Taxonomy" id="412755"/>
    <lineage>
        <taxon>unclassified sequences</taxon>
        <taxon>metagenomes</taxon>
        <taxon>ecological metagenomes</taxon>
    </lineage>
</organism>
<proteinExistence type="predicted"/>
<protein>
    <submittedName>
        <fullName evidence="1">Uncharacterized protein</fullName>
    </submittedName>
</protein>
<accession>X1DI06</accession>
<name>X1DI06_9ZZZZ</name>